<keyword evidence="8" id="KW-0408">Iron</keyword>
<sequence length="785" mass="85550">MNAPLPPPATDAPYSVAVRTLCEFTAKQGDLDRRFTPSATALEGLLGQGLVAQRRGPDYETEIALEATLGPLRVRGRADGYDPRRRCLEEIKTLRGPPDEIPANRRRLHWAQLQTYGALFCRARGVDEIALSLVYFDIASQTETELRQVYGAAELETLLAQRCQAFSAWARQELAHRAARDAALAGLAFPEPAFRPGQRDLAAAVYRTARQRHRLLAQAPTGIGKTVGTLYPLLRAMPAERIDKIAFLTCKNTGRLAALEALHNLRGTPSAGAPAPLRVQLMLAKEEACVHPDKACHGDACPLARGFYDRLPAARAQAVAQAWLDGPALRAVAAQHQLCPYYLGQELLRWADVLVGDVHHLFDPHGQLPGLAQALDWQLAVLVDEAHNLVERTRRMYSAQLRLRQIDTALRSAPPAVAPALAGLRRAAAQLLGEAGPPEGTVLGRVPEGFAQALQTATGALAEHFQQQPLSVGTLLDFFFELQRLQRLVDTLGEHSLFELQASPPTPTLPDDAPLAALPADGDGVLAVHNVVPAPFLRPRWAALHSATLFSATLAPPDFARQLLGLPDDTGWIDVPPAFPPEHLCVQVADGLSTRYAHRRRSLQALVDTMARQFDAHPGNYLAFFSSFDYLAQAAAQLARQRPDIPQWCQQRRMPEEARLAFLARFAPQGRGIGFAVLGGVFAEGVDLPGPLLIGAFIATLGLPPVSPLQTHLRERLDALFGPGHGYADRVPALQRVVQAAGRVLRTPDDRGWLWLLDQRYRAPEVTALLPAWWGLADAATHPAA</sequence>
<dbReference type="InterPro" id="IPR006554">
    <property type="entry name" value="Helicase-like_DEXD_c2"/>
</dbReference>
<reference evidence="15 16" key="1">
    <citation type="submission" date="2024-04" db="EMBL/GenBank/DDBJ databases">
        <title>Novel species of the genus Ideonella isolated from streams.</title>
        <authorList>
            <person name="Lu H."/>
        </authorList>
    </citation>
    <scope>NUCLEOTIDE SEQUENCE [LARGE SCALE GENOMIC DNA]</scope>
    <source>
        <strain evidence="15 16">DXS22W</strain>
    </source>
</reference>
<keyword evidence="1" id="KW-0004">4Fe-4S</keyword>
<dbReference type="SMART" id="SM00491">
    <property type="entry name" value="HELICc2"/>
    <property type="match status" value="1"/>
</dbReference>
<accession>A0ABU9CHC8</accession>
<feature type="domain" description="Helicase ATP-binding" evidence="14">
    <location>
        <begin position="184"/>
        <end position="435"/>
    </location>
</feature>
<evidence type="ECO:0000256" key="11">
    <source>
        <dbReference type="ARBA" id="ARBA00023204"/>
    </source>
</evidence>
<comment type="similarity">
    <text evidence="13">Belongs to the helicase family. DinG subfamily.</text>
</comment>
<organism evidence="15 16">
    <name type="scientific">Pseudaquabacterium inlustre</name>
    <dbReference type="NCBI Taxonomy" id="2984192"/>
    <lineage>
        <taxon>Bacteria</taxon>
        <taxon>Pseudomonadati</taxon>
        <taxon>Pseudomonadota</taxon>
        <taxon>Betaproteobacteria</taxon>
        <taxon>Burkholderiales</taxon>
        <taxon>Sphaerotilaceae</taxon>
        <taxon>Pseudaquabacterium</taxon>
    </lineage>
</organism>
<keyword evidence="9" id="KW-0411">Iron-sulfur</keyword>
<evidence type="ECO:0000256" key="7">
    <source>
        <dbReference type="ARBA" id="ARBA00022840"/>
    </source>
</evidence>
<dbReference type="Gene3D" id="3.90.320.10">
    <property type="match status" value="1"/>
</dbReference>
<dbReference type="InterPro" id="IPR045028">
    <property type="entry name" value="DinG/Rad3-like"/>
</dbReference>
<keyword evidence="4" id="KW-0227">DNA damage</keyword>
<gene>
    <name evidence="15" type="ORF">AACH10_13530</name>
</gene>
<evidence type="ECO:0000256" key="13">
    <source>
        <dbReference type="ARBA" id="ARBA00038058"/>
    </source>
</evidence>
<evidence type="ECO:0000313" key="15">
    <source>
        <dbReference type="EMBL" id="MEK8051266.1"/>
    </source>
</evidence>
<evidence type="ECO:0000256" key="3">
    <source>
        <dbReference type="ARBA" id="ARBA00022741"/>
    </source>
</evidence>
<dbReference type="PANTHER" id="PTHR11472">
    <property type="entry name" value="DNA REPAIR DEAD HELICASE RAD3/XP-D SUBFAMILY MEMBER"/>
    <property type="match status" value="1"/>
</dbReference>
<dbReference type="InterPro" id="IPR014013">
    <property type="entry name" value="Helic_SF1/SF2_ATP-bd_DinG/Rad3"/>
</dbReference>
<dbReference type="Pfam" id="PF06733">
    <property type="entry name" value="DEAD_2"/>
    <property type="match status" value="1"/>
</dbReference>
<dbReference type="InterPro" id="IPR011604">
    <property type="entry name" value="PDDEXK-like_dom_sf"/>
</dbReference>
<dbReference type="Proteomes" id="UP001365405">
    <property type="component" value="Unassembled WGS sequence"/>
</dbReference>
<evidence type="ECO:0000256" key="9">
    <source>
        <dbReference type="ARBA" id="ARBA00023014"/>
    </source>
</evidence>
<evidence type="ECO:0000256" key="1">
    <source>
        <dbReference type="ARBA" id="ARBA00022485"/>
    </source>
</evidence>
<dbReference type="InterPro" id="IPR010614">
    <property type="entry name" value="RAD3-like_helicase_DEAD"/>
</dbReference>
<keyword evidence="16" id="KW-1185">Reference proteome</keyword>
<dbReference type="Gene3D" id="3.40.50.300">
    <property type="entry name" value="P-loop containing nucleotide triphosphate hydrolases"/>
    <property type="match status" value="2"/>
</dbReference>
<dbReference type="GO" id="GO:0016787">
    <property type="term" value="F:hydrolase activity"/>
    <property type="evidence" value="ECO:0007669"/>
    <property type="project" value="UniProtKB-KW"/>
</dbReference>
<dbReference type="InterPro" id="IPR006555">
    <property type="entry name" value="ATP-dep_Helicase_C"/>
</dbReference>
<name>A0ABU9CHC8_9BURK</name>
<dbReference type="RefSeq" id="WP_341410955.1">
    <property type="nucleotide sequence ID" value="NZ_JBBUTH010000007.1"/>
</dbReference>
<dbReference type="PROSITE" id="PS51193">
    <property type="entry name" value="HELICASE_ATP_BIND_2"/>
    <property type="match status" value="1"/>
</dbReference>
<keyword evidence="10" id="KW-0238">DNA-binding</keyword>
<proteinExistence type="inferred from homology"/>
<keyword evidence="6 15" id="KW-0347">Helicase</keyword>
<evidence type="ECO:0000313" key="16">
    <source>
        <dbReference type="Proteomes" id="UP001365405"/>
    </source>
</evidence>
<evidence type="ECO:0000256" key="6">
    <source>
        <dbReference type="ARBA" id="ARBA00022806"/>
    </source>
</evidence>
<evidence type="ECO:0000256" key="5">
    <source>
        <dbReference type="ARBA" id="ARBA00022801"/>
    </source>
</evidence>
<dbReference type="GO" id="GO:0003678">
    <property type="term" value="F:DNA helicase activity"/>
    <property type="evidence" value="ECO:0007669"/>
    <property type="project" value="UniProtKB-EC"/>
</dbReference>
<evidence type="ECO:0000256" key="10">
    <source>
        <dbReference type="ARBA" id="ARBA00023125"/>
    </source>
</evidence>
<evidence type="ECO:0000256" key="4">
    <source>
        <dbReference type="ARBA" id="ARBA00022763"/>
    </source>
</evidence>
<keyword evidence="12" id="KW-0413">Isomerase</keyword>
<dbReference type="Pfam" id="PF13307">
    <property type="entry name" value="Helicase_C_2"/>
    <property type="match status" value="1"/>
</dbReference>
<keyword evidence="3" id="KW-0547">Nucleotide-binding</keyword>
<dbReference type="SUPFAM" id="SSF52540">
    <property type="entry name" value="P-loop containing nucleoside triphosphate hydrolases"/>
    <property type="match status" value="1"/>
</dbReference>
<evidence type="ECO:0000256" key="8">
    <source>
        <dbReference type="ARBA" id="ARBA00023004"/>
    </source>
</evidence>
<protein>
    <submittedName>
        <fullName evidence="15">ATP-dependent DNA helicase</fullName>
        <ecNumber evidence="15">3.6.4.12</ecNumber>
    </submittedName>
</protein>
<keyword evidence="2" id="KW-0479">Metal-binding</keyword>
<dbReference type="EMBL" id="JBBUTH010000007">
    <property type="protein sequence ID" value="MEK8051266.1"/>
    <property type="molecule type" value="Genomic_DNA"/>
</dbReference>
<keyword evidence="7" id="KW-0067">ATP-binding</keyword>
<keyword evidence="5 15" id="KW-0378">Hydrolase</keyword>
<comment type="caution">
    <text evidence="15">The sequence shown here is derived from an EMBL/GenBank/DDBJ whole genome shotgun (WGS) entry which is preliminary data.</text>
</comment>
<evidence type="ECO:0000259" key="14">
    <source>
        <dbReference type="PROSITE" id="PS51193"/>
    </source>
</evidence>
<dbReference type="PANTHER" id="PTHR11472:SF34">
    <property type="entry name" value="REGULATOR OF TELOMERE ELONGATION HELICASE 1"/>
    <property type="match status" value="1"/>
</dbReference>
<evidence type="ECO:0000256" key="2">
    <source>
        <dbReference type="ARBA" id="ARBA00022723"/>
    </source>
</evidence>
<dbReference type="EC" id="3.6.4.12" evidence="15"/>
<dbReference type="InterPro" id="IPR027417">
    <property type="entry name" value="P-loop_NTPase"/>
</dbReference>
<evidence type="ECO:0000256" key="12">
    <source>
        <dbReference type="ARBA" id="ARBA00023235"/>
    </source>
</evidence>
<dbReference type="SMART" id="SM00488">
    <property type="entry name" value="DEXDc2"/>
    <property type="match status" value="1"/>
</dbReference>
<keyword evidence="11" id="KW-0234">DNA repair</keyword>